<evidence type="ECO:0000256" key="1">
    <source>
        <dbReference type="ARBA" id="ARBA00004651"/>
    </source>
</evidence>
<feature type="region of interest" description="Disordered" evidence="4">
    <location>
        <begin position="213"/>
        <end position="241"/>
    </location>
</feature>
<keyword evidence="2" id="KW-0813">Transport</keyword>
<dbReference type="Gene3D" id="3.30.460.20">
    <property type="entry name" value="CorA soluble domain-like"/>
    <property type="match status" value="1"/>
</dbReference>
<evidence type="ECO:0000256" key="2">
    <source>
        <dbReference type="ARBA" id="ARBA00022448"/>
    </source>
</evidence>
<proteinExistence type="predicted"/>
<dbReference type="EMBL" id="CENE01000013">
    <property type="protein sequence ID" value="CEQ41333.1"/>
    <property type="molecule type" value="Genomic_DNA"/>
</dbReference>
<feature type="transmembrane region" description="Helical" evidence="5">
    <location>
        <begin position="643"/>
        <end position="663"/>
    </location>
</feature>
<evidence type="ECO:0000256" key="4">
    <source>
        <dbReference type="SAM" id="MobiDB-lite"/>
    </source>
</evidence>
<evidence type="ECO:0000313" key="7">
    <source>
        <dbReference type="Proteomes" id="UP000243876"/>
    </source>
</evidence>
<keyword evidence="5" id="KW-1133">Transmembrane helix</keyword>
<feature type="transmembrane region" description="Helical" evidence="5">
    <location>
        <begin position="603"/>
        <end position="622"/>
    </location>
</feature>
<keyword evidence="7" id="KW-1185">Reference proteome</keyword>
<dbReference type="SUPFAM" id="SSF143865">
    <property type="entry name" value="CorA soluble domain-like"/>
    <property type="match status" value="1"/>
</dbReference>
<name>A0A0D6ENK9_SPOSA</name>
<organism evidence="6 7">
    <name type="scientific">Sporidiobolus salmonicolor</name>
    <name type="common">Yeast-like fungus</name>
    <name type="synonym">Sporobolomyces salmonicolor</name>
    <dbReference type="NCBI Taxonomy" id="5005"/>
    <lineage>
        <taxon>Eukaryota</taxon>
        <taxon>Fungi</taxon>
        <taxon>Dikarya</taxon>
        <taxon>Basidiomycota</taxon>
        <taxon>Pucciniomycotina</taxon>
        <taxon>Microbotryomycetes</taxon>
        <taxon>Sporidiobolales</taxon>
        <taxon>Sporidiobolaceae</taxon>
        <taxon>Sporobolomyces</taxon>
    </lineage>
</organism>
<dbReference type="GO" id="GO:0015087">
    <property type="term" value="F:cobalt ion transmembrane transporter activity"/>
    <property type="evidence" value="ECO:0007669"/>
    <property type="project" value="TreeGrafter"/>
</dbReference>
<dbReference type="Gene3D" id="1.20.58.340">
    <property type="entry name" value="Magnesium transport protein CorA, transmembrane region"/>
    <property type="match status" value="1"/>
</dbReference>
<evidence type="ECO:0000256" key="5">
    <source>
        <dbReference type="SAM" id="Phobius"/>
    </source>
</evidence>
<feature type="compositionally biased region" description="Polar residues" evidence="4">
    <location>
        <begin position="213"/>
        <end position="233"/>
    </location>
</feature>
<dbReference type="OrthoDB" id="165352at2759"/>
<dbReference type="GO" id="GO:0015095">
    <property type="term" value="F:magnesium ion transmembrane transporter activity"/>
    <property type="evidence" value="ECO:0007669"/>
    <property type="project" value="TreeGrafter"/>
</dbReference>
<gene>
    <name evidence="6" type="primary">SPOSA6832_03024</name>
</gene>
<dbReference type="GO" id="GO:0050897">
    <property type="term" value="F:cobalt ion binding"/>
    <property type="evidence" value="ECO:0007669"/>
    <property type="project" value="TreeGrafter"/>
</dbReference>
<dbReference type="Proteomes" id="UP000243876">
    <property type="component" value="Unassembled WGS sequence"/>
</dbReference>
<dbReference type="GO" id="GO:0000287">
    <property type="term" value="F:magnesium ion binding"/>
    <property type="evidence" value="ECO:0007669"/>
    <property type="project" value="TreeGrafter"/>
</dbReference>
<protein>
    <submittedName>
        <fullName evidence="6">SPOSA6832_03024-mRNA-1:cds</fullName>
    </submittedName>
</protein>
<reference evidence="7" key="1">
    <citation type="submission" date="2015-02" db="EMBL/GenBank/DDBJ databases">
        <authorList>
            <person name="Gon?alves P."/>
        </authorList>
    </citation>
    <scope>NUCLEOTIDE SEQUENCE [LARGE SCALE GENOMIC DNA]</scope>
</reference>
<dbReference type="Pfam" id="PF01544">
    <property type="entry name" value="CorA"/>
    <property type="match status" value="1"/>
</dbReference>
<dbReference type="PANTHER" id="PTHR46494:SF1">
    <property type="entry name" value="CORA FAMILY METAL ION TRANSPORTER (EUROFUNG)"/>
    <property type="match status" value="1"/>
</dbReference>
<evidence type="ECO:0000256" key="3">
    <source>
        <dbReference type="ARBA" id="ARBA00022475"/>
    </source>
</evidence>
<keyword evidence="5" id="KW-0472">Membrane</keyword>
<keyword evidence="5" id="KW-0812">Transmembrane</keyword>
<dbReference type="GO" id="GO:0005886">
    <property type="term" value="C:plasma membrane"/>
    <property type="evidence" value="ECO:0007669"/>
    <property type="project" value="UniProtKB-SubCell"/>
</dbReference>
<sequence length="688" mass="76418">MRRTSSQKLRAASDALVAANIISLGGETDWDSRPPGIDPHRFDIPELKATCIIQAADCSASPLRLSIPETDAYLAPHTQHVEFSVLTNETLPGFLASARPSFAKVRWLHVNGLSWDVIKPLALHYDLHPLSLEDMLHHGSSSATKSKADYYRQHLFVRLLQHRTLQHPGFDPEFPEEILGASRTTGKAKPHHMREQFGFHHHHRDEEAIVDSASTASLAGSPSTSPANRSGTVTPVGAVGPKSHSQYVRSLRDAFKGVQRPKQEDLRMVRFSTFPKPLPLLRYLSRLPFSSILPVVISLTLELDPQLTHNRSGLSTRLRGTTARGPGGFRGAEFETSSRGAKFAKHQRKKAERGTAARWTVAALTKDVKVHIHVEQLSIFLMRDGTILSFSQDAGYHPQISQIFERLQSKDDLIRDAEDASFVLQALLDVTADDALDIVDEFRDQLTTLESRVLSSPDMDDVRHLHILSSQLLLFKSTITPFQLLLQAIRSQDDAKAAAASKLSGPETGEGPAKAFAPGVKRGFVSHEAKVYLGDVMDHVDSVLSSLDLFSDLSENLLSYVFNSMSYASNSYMQALSVYFGMNFSTGYFVDELGLGVHRFWEIIVPITGKVITVLVFAWTYLIEISKSLRRTALRLYHKMVRVVSPALIDVPAMPFLTLWFFFSYYDALRGGLGAMFAASRKESEAEG</sequence>
<comment type="subcellular location">
    <subcellularLocation>
        <location evidence="1">Cell membrane</location>
        <topology evidence="1">Multi-pass membrane protein</topology>
    </subcellularLocation>
</comment>
<dbReference type="InterPro" id="IPR045861">
    <property type="entry name" value="CorA_cytoplasmic_dom"/>
</dbReference>
<dbReference type="AlphaFoldDB" id="A0A0D6ENK9"/>
<dbReference type="InterPro" id="IPR002523">
    <property type="entry name" value="MgTranspt_CorA/ZnTranspt_ZntB"/>
</dbReference>
<accession>A0A0D6ENK9</accession>
<dbReference type="PANTHER" id="PTHR46494">
    <property type="entry name" value="CORA FAMILY METAL ION TRANSPORTER (EUROFUNG)"/>
    <property type="match status" value="1"/>
</dbReference>
<keyword evidence="3" id="KW-1003">Cell membrane</keyword>
<evidence type="ECO:0000313" key="6">
    <source>
        <dbReference type="EMBL" id="CEQ41333.1"/>
    </source>
</evidence>